<protein>
    <recommendedName>
        <fullName evidence="2">UspA domain-containing protein</fullName>
    </recommendedName>
</protein>
<sequence length="352" mass="37914">MAGKQGKRVMIAVDDSDASAHAFEWAIGNFVHEGDHLIILSASPYLDVGFPNADMTVEYGVPIVASGLESEKAEKKSTSHSKHLVQKYVDEAHAKNISCEGEVVKGDAGSWIVDEGERVKADAIVVGSSAKGLFQRTFVGSVSDYVLHHSPCTVAIVRTPEETKALTEGPLSPKSSRKIVIAVDEEREAIHAFTWALKHFCKPADHVILYHVHQPSFTPVTGAGAGQFGNEEVYVPLEISTRDEVESLKESQKIVEKFMKYADKETKIHCEGMVVTGQTEAKVIDGLVSLKADAVVVGTHNRGAVARTFLGSVSDHLAHNSPCPLIVAKPRKEGKVGAASSQTETESKVHAT</sequence>
<dbReference type="Gene3D" id="3.40.50.620">
    <property type="entry name" value="HUPs"/>
    <property type="match status" value="2"/>
</dbReference>
<dbReference type="EMBL" id="JBJQOH010000007">
    <property type="protein sequence ID" value="KAL3679345.1"/>
    <property type="molecule type" value="Genomic_DNA"/>
</dbReference>
<dbReference type="SUPFAM" id="SSF52402">
    <property type="entry name" value="Adenine nucleotide alpha hydrolases-like"/>
    <property type="match status" value="2"/>
</dbReference>
<gene>
    <name evidence="3" type="ORF">R1sor_022301</name>
</gene>
<dbReference type="Pfam" id="PF00582">
    <property type="entry name" value="Usp"/>
    <property type="match status" value="2"/>
</dbReference>
<proteinExistence type="predicted"/>
<evidence type="ECO:0000259" key="2">
    <source>
        <dbReference type="Pfam" id="PF00582"/>
    </source>
</evidence>
<dbReference type="AlphaFoldDB" id="A0ABD3GMS8"/>
<dbReference type="PRINTS" id="PR01438">
    <property type="entry name" value="UNVRSLSTRESS"/>
</dbReference>
<dbReference type="CDD" id="cd23659">
    <property type="entry name" value="USP_At3g01520-like"/>
    <property type="match status" value="2"/>
</dbReference>
<reference evidence="3 4" key="1">
    <citation type="submission" date="2024-09" db="EMBL/GenBank/DDBJ databases">
        <title>Chromosome-scale assembly of Riccia sorocarpa.</title>
        <authorList>
            <person name="Paukszto L."/>
        </authorList>
    </citation>
    <scope>NUCLEOTIDE SEQUENCE [LARGE SCALE GENOMIC DNA]</scope>
    <source>
        <strain evidence="3">LP-2024</strain>
        <tissue evidence="3">Aerial parts of the thallus</tissue>
    </source>
</reference>
<comment type="caution">
    <text evidence="3">The sequence shown here is derived from an EMBL/GenBank/DDBJ whole genome shotgun (WGS) entry which is preliminary data.</text>
</comment>
<evidence type="ECO:0000256" key="1">
    <source>
        <dbReference type="SAM" id="MobiDB-lite"/>
    </source>
</evidence>
<dbReference type="Proteomes" id="UP001633002">
    <property type="component" value="Unassembled WGS sequence"/>
</dbReference>
<organism evidence="3 4">
    <name type="scientific">Riccia sorocarpa</name>
    <dbReference type="NCBI Taxonomy" id="122646"/>
    <lineage>
        <taxon>Eukaryota</taxon>
        <taxon>Viridiplantae</taxon>
        <taxon>Streptophyta</taxon>
        <taxon>Embryophyta</taxon>
        <taxon>Marchantiophyta</taxon>
        <taxon>Marchantiopsida</taxon>
        <taxon>Marchantiidae</taxon>
        <taxon>Marchantiales</taxon>
        <taxon>Ricciaceae</taxon>
        <taxon>Riccia</taxon>
    </lineage>
</organism>
<dbReference type="PANTHER" id="PTHR31964:SF140">
    <property type="entry name" value="UNIVERSAL STRESS PROTEIN FAMILY PROTEIN"/>
    <property type="match status" value="1"/>
</dbReference>
<dbReference type="InterPro" id="IPR014729">
    <property type="entry name" value="Rossmann-like_a/b/a_fold"/>
</dbReference>
<feature type="domain" description="UspA" evidence="2">
    <location>
        <begin position="7"/>
        <end position="158"/>
    </location>
</feature>
<evidence type="ECO:0000313" key="4">
    <source>
        <dbReference type="Proteomes" id="UP001633002"/>
    </source>
</evidence>
<dbReference type="PANTHER" id="PTHR31964">
    <property type="entry name" value="ADENINE NUCLEOTIDE ALPHA HYDROLASES-LIKE SUPERFAMILY PROTEIN"/>
    <property type="match status" value="1"/>
</dbReference>
<keyword evidence="4" id="KW-1185">Reference proteome</keyword>
<dbReference type="InterPro" id="IPR006015">
    <property type="entry name" value="Universal_stress_UspA"/>
</dbReference>
<feature type="region of interest" description="Disordered" evidence="1">
    <location>
        <begin position="332"/>
        <end position="352"/>
    </location>
</feature>
<accession>A0ABD3GMS8</accession>
<dbReference type="InterPro" id="IPR006016">
    <property type="entry name" value="UspA"/>
</dbReference>
<name>A0ABD3GMS8_9MARC</name>
<evidence type="ECO:0000313" key="3">
    <source>
        <dbReference type="EMBL" id="KAL3679345.1"/>
    </source>
</evidence>
<feature type="domain" description="UspA" evidence="2">
    <location>
        <begin position="177"/>
        <end position="329"/>
    </location>
</feature>